<evidence type="ECO:0000313" key="2">
    <source>
        <dbReference type="Proteomes" id="UP000219338"/>
    </source>
</evidence>
<gene>
    <name evidence="1" type="ORF">ARMOST_12906</name>
</gene>
<protein>
    <submittedName>
        <fullName evidence="1">Uncharacterized protein</fullName>
    </submittedName>
</protein>
<dbReference type="OrthoDB" id="3227112at2759"/>
<reference evidence="2" key="1">
    <citation type="journal article" date="2017" name="Nat. Ecol. Evol.">
        <title>Genome expansion and lineage-specific genetic innovations in the forest pathogenic fungi Armillaria.</title>
        <authorList>
            <person name="Sipos G."/>
            <person name="Prasanna A.N."/>
            <person name="Walter M.C."/>
            <person name="O'Connor E."/>
            <person name="Balint B."/>
            <person name="Krizsan K."/>
            <person name="Kiss B."/>
            <person name="Hess J."/>
            <person name="Varga T."/>
            <person name="Slot J."/>
            <person name="Riley R."/>
            <person name="Boka B."/>
            <person name="Rigling D."/>
            <person name="Barry K."/>
            <person name="Lee J."/>
            <person name="Mihaltcheva S."/>
            <person name="LaButti K."/>
            <person name="Lipzen A."/>
            <person name="Waldron R."/>
            <person name="Moloney N.M."/>
            <person name="Sperisen C."/>
            <person name="Kredics L."/>
            <person name="Vagvoelgyi C."/>
            <person name="Patrignani A."/>
            <person name="Fitzpatrick D."/>
            <person name="Nagy I."/>
            <person name="Doyle S."/>
            <person name="Anderson J.B."/>
            <person name="Grigoriev I.V."/>
            <person name="Gueldener U."/>
            <person name="Muensterkoetter M."/>
            <person name="Nagy L.G."/>
        </authorList>
    </citation>
    <scope>NUCLEOTIDE SEQUENCE [LARGE SCALE GENOMIC DNA]</scope>
    <source>
        <strain evidence="2">C18/9</strain>
    </source>
</reference>
<dbReference type="AlphaFoldDB" id="A0A284RL96"/>
<evidence type="ECO:0000313" key="1">
    <source>
        <dbReference type="EMBL" id="SJL09527.1"/>
    </source>
</evidence>
<dbReference type="OMA" id="KLIGDTW"/>
<accession>A0A284RL96</accession>
<dbReference type="Proteomes" id="UP000219338">
    <property type="component" value="Unassembled WGS sequence"/>
</dbReference>
<organism evidence="1 2">
    <name type="scientific">Armillaria ostoyae</name>
    <name type="common">Armillaria root rot fungus</name>
    <dbReference type="NCBI Taxonomy" id="47428"/>
    <lineage>
        <taxon>Eukaryota</taxon>
        <taxon>Fungi</taxon>
        <taxon>Dikarya</taxon>
        <taxon>Basidiomycota</taxon>
        <taxon>Agaricomycotina</taxon>
        <taxon>Agaricomycetes</taxon>
        <taxon>Agaricomycetidae</taxon>
        <taxon>Agaricales</taxon>
        <taxon>Marasmiineae</taxon>
        <taxon>Physalacriaceae</taxon>
        <taxon>Armillaria</taxon>
    </lineage>
</organism>
<name>A0A284RL96_ARMOS</name>
<sequence>MFPENATPKSTISPRTRLQGGFVMDCDTAIDWASRIFGERLTMDEIGLVWEVIEDKVKVFGSRFSFVGPVLYAEFMVVTRRVTFPSGYLGMDPAKIPQFREGERENVARKLLEEEGLGKLVFATRLD</sequence>
<proteinExistence type="predicted"/>
<dbReference type="EMBL" id="FUEG01000010">
    <property type="protein sequence ID" value="SJL09527.1"/>
    <property type="molecule type" value="Genomic_DNA"/>
</dbReference>
<keyword evidence="2" id="KW-1185">Reference proteome</keyword>